<protein>
    <recommendedName>
        <fullName evidence="7">Response regulator</fullName>
    </recommendedName>
</protein>
<feature type="domain" description="HD-GYP" evidence="4">
    <location>
        <begin position="153"/>
        <end position="276"/>
    </location>
</feature>
<accession>A0ABM7LHR1</accession>
<dbReference type="SUPFAM" id="SSF109604">
    <property type="entry name" value="HD-domain/PDEase-like"/>
    <property type="match status" value="1"/>
</dbReference>
<dbReference type="SUPFAM" id="SSF52172">
    <property type="entry name" value="CheY-like"/>
    <property type="match status" value="1"/>
</dbReference>
<dbReference type="PROSITE" id="PS51832">
    <property type="entry name" value="HD_GYP"/>
    <property type="match status" value="1"/>
</dbReference>
<evidence type="ECO:0008006" key="7">
    <source>
        <dbReference type="Google" id="ProtNLM"/>
    </source>
</evidence>
<feature type="domain" description="Response regulatory" evidence="3">
    <location>
        <begin position="10"/>
        <end position="126"/>
    </location>
</feature>
<dbReference type="InterPro" id="IPR011006">
    <property type="entry name" value="CheY-like_superfamily"/>
</dbReference>
<organism evidence="5 6">
    <name type="scientific">Pseudomonas solani</name>
    <dbReference type="NCBI Taxonomy" id="2731552"/>
    <lineage>
        <taxon>Bacteria</taxon>
        <taxon>Pseudomonadati</taxon>
        <taxon>Pseudomonadota</taxon>
        <taxon>Gammaproteobacteria</taxon>
        <taxon>Pseudomonadales</taxon>
        <taxon>Pseudomonadaceae</taxon>
        <taxon>Pseudomonas</taxon>
    </lineage>
</organism>
<reference evidence="5" key="1">
    <citation type="submission" date="2020-05" db="EMBL/GenBank/DDBJ databases">
        <title>Complete genome sequence of Pseudomonas sp. Sm006.</title>
        <authorList>
            <person name="Takeuchi K."/>
            <person name="Someya N."/>
        </authorList>
    </citation>
    <scope>NUCLEOTIDE SEQUENCE</scope>
    <source>
        <strain evidence="5">Sm006</strain>
    </source>
</reference>
<evidence type="ECO:0000256" key="1">
    <source>
        <dbReference type="PROSITE-ProRule" id="PRU00169"/>
    </source>
</evidence>
<feature type="region of interest" description="Disordered" evidence="2">
    <location>
        <begin position="405"/>
        <end position="460"/>
    </location>
</feature>
<evidence type="ECO:0000259" key="4">
    <source>
        <dbReference type="PROSITE" id="PS51832"/>
    </source>
</evidence>
<evidence type="ECO:0000259" key="3">
    <source>
        <dbReference type="PROSITE" id="PS50110"/>
    </source>
</evidence>
<feature type="modified residue" description="4-aspartylphosphate" evidence="1">
    <location>
        <position position="60"/>
    </location>
</feature>
<feature type="region of interest" description="Disordered" evidence="2">
    <location>
        <begin position="276"/>
        <end position="348"/>
    </location>
</feature>
<dbReference type="InterPro" id="IPR037522">
    <property type="entry name" value="HD_GYP_dom"/>
</dbReference>
<dbReference type="InterPro" id="IPR003607">
    <property type="entry name" value="HD/PDEase_dom"/>
</dbReference>
<dbReference type="Gene3D" id="3.40.50.2300">
    <property type="match status" value="1"/>
</dbReference>
<name>A0ABM7LHR1_9PSED</name>
<keyword evidence="6" id="KW-1185">Reference proteome</keyword>
<feature type="compositionally biased region" description="Low complexity" evidence="2">
    <location>
        <begin position="451"/>
        <end position="460"/>
    </location>
</feature>
<dbReference type="CDD" id="cd00077">
    <property type="entry name" value="HDc"/>
    <property type="match status" value="1"/>
</dbReference>
<keyword evidence="1" id="KW-0597">Phosphoprotein</keyword>
<feature type="compositionally biased region" description="Pro residues" evidence="2">
    <location>
        <begin position="414"/>
        <end position="428"/>
    </location>
</feature>
<gene>
    <name evidence="5" type="ORF">PSm6_55710</name>
</gene>
<dbReference type="SMART" id="SM00448">
    <property type="entry name" value="REC"/>
    <property type="match status" value="1"/>
</dbReference>
<dbReference type="PANTHER" id="PTHR45228">
    <property type="entry name" value="CYCLIC DI-GMP PHOSPHODIESTERASE TM_0186-RELATED"/>
    <property type="match status" value="1"/>
</dbReference>
<evidence type="ECO:0000313" key="6">
    <source>
        <dbReference type="Proteomes" id="UP001064896"/>
    </source>
</evidence>
<dbReference type="Pfam" id="PF13487">
    <property type="entry name" value="HD_5"/>
    <property type="match status" value="1"/>
</dbReference>
<feature type="compositionally biased region" description="Low complexity" evidence="2">
    <location>
        <begin position="289"/>
        <end position="299"/>
    </location>
</feature>
<dbReference type="InterPro" id="IPR001789">
    <property type="entry name" value="Sig_transdc_resp-reg_receiver"/>
</dbReference>
<dbReference type="Proteomes" id="UP001064896">
    <property type="component" value="Chromosome"/>
</dbReference>
<dbReference type="Pfam" id="PF00072">
    <property type="entry name" value="Response_reg"/>
    <property type="match status" value="1"/>
</dbReference>
<proteinExistence type="predicted"/>
<dbReference type="Gene3D" id="1.10.3210.10">
    <property type="entry name" value="Hypothetical protein af1432"/>
    <property type="match status" value="1"/>
</dbReference>
<evidence type="ECO:0000256" key="2">
    <source>
        <dbReference type="SAM" id="MobiDB-lite"/>
    </source>
</evidence>
<evidence type="ECO:0000313" key="5">
    <source>
        <dbReference type="EMBL" id="BCD89164.1"/>
    </source>
</evidence>
<dbReference type="EMBL" id="AP023081">
    <property type="protein sequence ID" value="BCD89164.1"/>
    <property type="molecule type" value="Genomic_DNA"/>
</dbReference>
<feature type="compositionally biased region" description="Low complexity" evidence="2">
    <location>
        <begin position="316"/>
        <end position="330"/>
    </location>
</feature>
<dbReference type="PANTHER" id="PTHR45228:SF1">
    <property type="entry name" value="CYCLIC DI-GMP PHOSPHODIESTERASE TM_0186"/>
    <property type="match status" value="1"/>
</dbReference>
<sequence length="460" mass="50385">MFTSIPKETRIVIIDDITANMRLLESSTRAFGLHHVQGFSDSAKGLEWLIHNPWDLLILDLDMPAPDGFEILRRLGGRNRSRQPVIILTALGDPESRRRGFELGANDYLTKPVDLPELLLRIRNCLQLAYATEHLENMNQDLEAKVRTRTAQLKESYRAGIRALSRAACYRDNDTGDHILRIGEFAALLAATIGMPESWCETLRLAAPMHDLGKIGIADSILLKEGPLTLEERTAMMEHPRIGYSILHEEGGTELIDMAAEIAYCHHEKWDGSGYPGASPAMPSPSPPASSRFATSTTPCAWTGPTSAPGAPNAPRRTSSSNRGGTSTRSWSRRCRPASPTSKPCWKTATKPCTPTSFERLRITAEGNPQNVWAGFRLHSDSLRILPPLEPTMGARHDPVAMGNAVPTSLWQPGPTPRLPGPATPRGPGPRGTGRFRPAQLQSGPRRRRPALPAGDARAP</sequence>
<dbReference type="InterPro" id="IPR052020">
    <property type="entry name" value="Cyclic_di-GMP/3'3'-cGAMP_PDE"/>
</dbReference>
<dbReference type="PROSITE" id="PS50110">
    <property type="entry name" value="RESPONSE_REGULATORY"/>
    <property type="match status" value="1"/>
</dbReference>